<organism evidence="1 2">
    <name type="scientific">Micromonospora cathayae</name>
    <dbReference type="NCBI Taxonomy" id="3028804"/>
    <lineage>
        <taxon>Bacteria</taxon>
        <taxon>Bacillati</taxon>
        <taxon>Actinomycetota</taxon>
        <taxon>Actinomycetes</taxon>
        <taxon>Micromonosporales</taxon>
        <taxon>Micromonosporaceae</taxon>
        <taxon>Micromonospora</taxon>
    </lineage>
</organism>
<dbReference type="EMBL" id="CP118615">
    <property type="protein sequence ID" value="WDZ83092.1"/>
    <property type="molecule type" value="Genomic_DNA"/>
</dbReference>
<proteinExistence type="predicted"/>
<evidence type="ECO:0000313" key="1">
    <source>
        <dbReference type="EMBL" id="WDZ83092.1"/>
    </source>
</evidence>
<gene>
    <name evidence="1" type="ORF">PVK37_21825</name>
</gene>
<sequence length="76" mass="7805">MIRNGTMPLSLAASVSPQTSGVLIGGEQQAALVGVNHPIQSGAELLETVDQFDNLGALRAQGADHAPLLTDDQLIA</sequence>
<reference evidence="1 2" key="1">
    <citation type="submission" date="2023-02" db="EMBL/GenBank/DDBJ databases">
        <authorList>
            <person name="Mo P."/>
        </authorList>
    </citation>
    <scope>NUCLEOTIDE SEQUENCE [LARGE SCALE GENOMIC DNA]</scope>
    <source>
        <strain evidence="1 2">HUAS 3</strain>
    </source>
</reference>
<dbReference type="RefSeq" id="WP_275029491.1">
    <property type="nucleotide sequence ID" value="NZ_CP118615.1"/>
</dbReference>
<evidence type="ECO:0000313" key="2">
    <source>
        <dbReference type="Proteomes" id="UP001219605"/>
    </source>
</evidence>
<name>A0ABY7ZJC5_9ACTN</name>
<keyword evidence="2" id="KW-1185">Reference proteome</keyword>
<accession>A0ABY7ZJC5</accession>
<dbReference type="Proteomes" id="UP001219605">
    <property type="component" value="Chromosome"/>
</dbReference>
<protein>
    <submittedName>
        <fullName evidence="1">Uncharacterized protein</fullName>
    </submittedName>
</protein>